<dbReference type="Proteomes" id="UP000188637">
    <property type="component" value="Unassembled WGS sequence"/>
</dbReference>
<organism evidence="1 2">
    <name type="scientific">Candidatus Epulonipiscium fishelsonii</name>
    <dbReference type="NCBI Taxonomy" id="77094"/>
    <lineage>
        <taxon>Bacteria</taxon>
        <taxon>Bacillati</taxon>
        <taxon>Bacillota</taxon>
        <taxon>Clostridia</taxon>
        <taxon>Lachnospirales</taxon>
        <taxon>Lachnospiraceae</taxon>
        <taxon>Candidatus Epulonipiscium</taxon>
    </lineage>
</organism>
<keyword evidence="2" id="KW-1185">Reference proteome</keyword>
<protein>
    <submittedName>
        <fullName evidence="1">Uncharacterized protein</fullName>
    </submittedName>
</protein>
<dbReference type="EMBL" id="LJHD01000232">
    <property type="protein sequence ID" value="ONI40753.1"/>
    <property type="molecule type" value="Genomic_DNA"/>
</dbReference>
<name>A0ACC8XDC5_9FIRM</name>
<evidence type="ECO:0000313" key="2">
    <source>
        <dbReference type="Proteomes" id="UP000188637"/>
    </source>
</evidence>
<gene>
    <name evidence="1" type="ORF">AN640_08425</name>
</gene>
<sequence length="263" mass="28407">MKKYQKVLTTILLGGALVGSLTGCGSSDTAESISTEASTKEILVMGTNATFPPFEYVDQNEIVGFDVEMAGLIAKELGMELQVQDMEFEAIFGALPNNMIDIGMAGITISEDRLAQVDFTDGYFNTKQLIIAKKDSGITTSDDLVGKKIGAQLGTTSATFAKLYIEDVKVIEFNKSALAVADLMNGTIDAVIVDAAPAQELVKGQDSLMILETPFAEEEYAIAIKKGNSELTEKINVALTSIKESGQYDELYSKYFTETEIDK</sequence>
<proteinExistence type="predicted"/>
<evidence type="ECO:0000313" key="1">
    <source>
        <dbReference type="EMBL" id="ONI40753.1"/>
    </source>
</evidence>
<reference evidence="1" key="1">
    <citation type="submission" date="2016-08" db="EMBL/GenBank/DDBJ databases">
        <authorList>
            <person name="Ngugi D.K."/>
            <person name="Miyake S."/>
            <person name="Stingl U."/>
        </authorList>
    </citation>
    <scope>NUCLEOTIDE SEQUENCE</scope>
    <source>
        <strain evidence="1">SCG-D08WGA-EpuloA1</strain>
    </source>
</reference>
<accession>A0ACC8XDC5</accession>
<comment type="caution">
    <text evidence="1">The sequence shown here is derived from an EMBL/GenBank/DDBJ whole genome shotgun (WGS) entry which is preliminary data.</text>
</comment>